<keyword evidence="4" id="KW-0804">Transcription</keyword>
<evidence type="ECO:0000313" key="6">
    <source>
        <dbReference type="EMBL" id="MBB5190278.1"/>
    </source>
</evidence>
<evidence type="ECO:0000256" key="3">
    <source>
        <dbReference type="ARBA" id="ARBA00023125"/>
    </source>
</evidence>
<dbReference type="PANTHER" id="PTHR30537">
    <property type="entry name" value="HTH-TYPE TRANSCRIPTIONAL REGULATOR"/>
    <property type="match status" value="1"/>
</dbReference>
<evidence type="ECO:0000313" key="7">
    <source>
        <dbReference type="Proteomes" id="UP000543030"/>
    </source>
</evidence>
<dbReference type="Gene3D" id="1.10.10.10">
    <property type="entry name" value="Winged helix-like DNA-binding domain superfamily/Winged helix DNA-binding domain"/>
    <property type="match status" value="1"/>
</dbReference>
<dbReference type="InterPro" id="IPR058163">
    <property type="entry name" value="LysR-type_TF_proteobact-type"/>
</dbReference>
<evidence type="ECO:0000259" key="5">
    <source>
        <dbReference type="PROSITE" id="PS50931"/>
    </source>
</evidence>
<dbReference type="SUPFAM" id="SSF46785">
    <property type="entry name" value="Winged helix' DNA-binding domain"/>
    <property type="match status" value="1"/>
</dbReference>
<dbReference type="RefSeq" id="WP_221303016.1">
    <property type="nucleotide sequence ID" value="NZ_JACHHN010000002.1"/>
</dbReference>
<keyword evidence="2" id="KW-0805">Transcription regulation</keyword>
<dbReference type="AlphaFoldDB" id="A0A840RCL7"/>
<dbReference type="InterPro" id="IPR000847">
    <property type="entry name" value="LysR_HTH_N"/>
</dbReference>
<dbReference type="InterPro" id="IPR005119">
    <property type="entry name" value="LysR_subst-bd"/>
</dbReference>
<dbReference type="SUPFAM" id="SSF53850">
    <property type="entry name" value="Periplasmic binding protein-like II"/>
    <property type="match status" value="1"/>
</dbReference>
<dbReference type="PANTHER" id="PTHR30537:SF74">
    <property type="entry name" value="HTH-TYPE TRANSCRIPTIONAL REGULATOR TRPI"/>
    <property type="match status" value="1"/>
</dbReference>
<protein>
    <submittedName>
        <fullName evidence="6">LysR family glycine cleavage system transcriptional activator</fullName>
    </submittedName>
</protein>
<gene>
    <name evidence="6" type="ORF">HNQ50_001000</name>
</gene>
<accession>A0A840RCL7</accession>
<dbReference type="GO" id="GO:0006351">
    <property type="term" value="P:DNA-templated transcription"/>
    <property type="evidence" value="ECO:0007669"/>
    <property type="project" value="TreeGrafter"/>
</dbReference>
<sequence>MSLAYLNALRAFEATARHQSFAGAAAELNVTSAAVGQQVRTLEAWLGITLFNRASSGSHRMILSDAARAALPDIQEGFARLTVGLARLKDARAHACLTVTVSPAFAAKWLLPRIDDFQTAHPQLDVLLDTSPRTVDFLTERIDIGVRYGAGKWPGLTAILLMEESIYPVCAPHYPLLENGTLSAEALAKSALLHDVSMTADPAYPTWRRWLDEAGFGQVPAEHGLRINNAAAVVQAALEGKGLALGRSVMVQEDLAAGRLIRPFGEQRSPVGSAYYIVYRPECGNLDKVSAFRDWLLAQAGQNR</sequence>
<keyword evidence="3" id="KW-0238">DNA-binding</keyword>
<dbReference type="EMBL" id="JACHHN010000002">
    <property type="protein sequence ID" value="MBB5190278.1"/>
    <property type="molecule type" value="Genomic_DNA"/>
</dbReference>
<proteinExistence type="inferred from homology"/>
<comment type="caution">
    <text evidence="6">The sequence shown here is derived from an EMBL/GenBank/DDBJ whole genome shotgun (WGS) entry which is preliminary data.</text>
</comment>
<keyword evidence="7" id="KW-1185">Reference proteome</keyword>
<name>A0A840RCL7_9NEIS</name>
<dbReference type="InterPro" id="IPR036388">
    <property type="entry name" value="WH-like_DNA-bd_sf"/>
</dbReference>
<dbReference type="NCBIfam" id="NF008352">
    <property type="entry name" value="PRK11139.1"/>
    <property type="match status" value="1"/>
</dbReference>
<dbReference type="InterPro" id="IPR036390">
    <property type="entry name" value="WH_DNA-bd_sf"/>
</dbReference>
<dbReference type="GO" id="GO:0003700">
    <property type="term" value="F:DNA-binding transcription factor activity"/>
    <property type="evidence" value="ECO:0007669"/>
    <property type="project" value="InterPro"/>
</dbReference>
<dbReference type="Proteomes" id="UP000543030">
    <property type="component" value="Unassembled WGS sequence"/>
</dbReference>
<dbReference type="Gene3D" id="3.40.190.10">
    <property type="entry name" value="Periplasmic binding protein-like II"/>
    <property type="match status" value="2"/>
</dbReference>
<evidence type="ECO:0000256" key="4">
    <source>
        <dbReference type="ARBA" id="ARBA00023163"/>
    </source>
</evidence>
<dbReference type="Pfam" id="PF00126">
    <property type="entry name" value="HTH_1"/>
    <property type="match status" value="1"/>
</dbReference>
<reference evidence="6 7" key="1">
    <citation type="submission" date="2020-08" db="EMBL/GenBank/DDBJ databases">
        <title>Genomic Encyclopedia of Type Strains, Phase IV (KMG-IV): sequencing the most valuable type-strain genomes for metagenomic binning, comparative biology and taxonomic classification.</title>
        <authorList>
            <person name="Goeker M."/>
        </authorList>
    </citation>
    <scope>NUCLEOTIDE SEQUENCE [LARGE SCALE GENOMIC DNA]</scope>
    <source>
        <strain evidence="6 7">DSM 18233</strain>
    </source>
</reference>
<dbReference type="PRINTS" id="PR00039">
    <property type="entry name" value="HTHLYSR"/>
</dbReference>
<organism evidence="6 7">
    <name type="scientific">Silvimonas terrae</name>
    <dbReference type="NCBI Taxonomy" id="300266"/>
    <lineage>
        <taxon>Bacteria</taxon>
        <taxon>Pseudomonadati</taxon>
        <taxon>Pseudomonadota</taxon>
        <taxon>Betaproteobacteria</taxon>
        <taxon>Neisseriales</taxon>
        <taxon>Chitinibacteraceae</taxon>
        <taxon>Silvimonas</taxon>
    </lineage>
</organism>
<dbReference type="PROSITE" id="PS50931">
    <property type="entry name" value="HTH_LYSR"/>
    <property type="match status" value="1"/>
</dbReference>
<dbReference type="CDD" id="cd08432">
    <property type="entry name" value="PBP2_GcdR_TrpI_HvrB_AmpR_like"/>
    <property type="match status" value="1"/>
</dbReference>
<feature type="domain" description="HTH lysR-type" evidence="5">
    <location>
        <begin position="1"/>
        <end position="61"/>
    </location>
</feature>
<evidence type="ECO:0000256" key="1">
    <source>
        <dbReference type="ARBA" id="ARBA00009437"/>
    </source>
</evidence>
<dbReference type="GO" id="GO:0043565">
    <property type="term" value="F:sequence-specific DNA binding"/>
    <property type="evidence" value="ECO:0007669"/>
    <property type="project" value="TreeGrafter"/>
</dbReference>
<comment type="similarity">
    <text evidence="1">Belongs to the LysR transcriptional regulatory family.</text>
</comment>
<evidence type="ECO:0000256" key="2">
    <source>
        <dbReference type="ARBA" id="ARBA00023015"/>
    </source>
</evidence>
<dbReference type="Pfam" id="PF03466">
    <property type="entry name" value="LysR_substrate"/>
    <property type="match status" value="1"/>
</dbReference>